<name>A0A117PF45_9ACTN</name>
<proteinExistence type="inferred from homology"/>
<keyword evidence="5" id="KW-0547">Nucleotide-binding</keyword>
<protein>
    <submittedName>
        <fullName evidence="9">Peptide ABC transporter ATP-binding protein</fullName>
    </submittedName>
</protein>
<dbReference type="AlphaFoldDB" id="A0A117PF45"/>
<evidence type="ECO:0000256" key="6">
    <source>
        <dbReference type="ARBA" id="ARBA00022840"/>
    </source>
</evidence>
<evidence type="ECO:0000313" key="10">
    <source>
        <dbReference type="Proteomes" id="UP000054024"/>
    </source>
</evidence>
<keyword evidence="3" id="KW-0813">Transport</keyword>
<dbReference type="Gene3D" id="3.40.50.300">
    <property type="entry name" value="P-loop containing nucleotide triphosphate hydrolases"/>
    <property type="match status" value="2"/>
</dbReference>
<evidence type="ECO:0000256" key="5">
    <source>
        <dbReference type="ARBA" id="ARBA00022741"/>
    </source>
</evidence>
<dbReference type="STRING" id="146536.AQI70_13475"/>
<evidence type="ECO:0000256" key="4">
    <source>
        <dbReference type="ARBA" id="ARBA00022475"/>
    </source>
</evidence>
<dbReference type="GO" id="GO:0015833">
    <property type="term" value="P:peptide transport"/>
    <property type="evidence" value="ECO:0007669"/>
    <property type="project" value="InterPro"/>
</dbReference>
<dbReference type="InterPro" id="IPR050388">
    <property type="entry name" value="ABC_Ni/Peptide_Import"/>
</dbReference>
<dbReference type="GO" id="GO:0016887">
    <property type="term" value="F:ATP hydrolysis activity"/>
    <property type="evidence" value="ECO:0007669"/>
    <property type="project" value="InterPro"/>
</dbReference>
<keyword evidence="4" id="KW-1003">Cell membrane</keyword>
<keyword evidence="7" id="KW-0472">Membrane</keyword>
<dbReference type="InterPro" id="IPR013563">
    <property type="entry name" value="Oligopep_ABC_C"/>
</dbReference>
<gene>
    <name evidence="9" type="ORF">AQI70_13475</name>
</gene>
<comment type="similarity">
    <text evidence="2">Belongs to the ABC transporter superfamily.</text>
</comment>
<evidence type="ECO:0000256" key="2">
    <source>
        <dbReference type="ARBA" id="ARBA00005417"/>
    </source>
</evidence>
<dbReference type="SMART" id="SM00382">
    <property type="entry name" value="AAA"/>
    <property type="match status" value="2"/>
</dbReference>
<dbReference type="NCBIfam" id="NF007739">
    <property type="entry name" value="PRK10419.1"/>
    <property type="match status" value="2"/>
</dbReference>
<dbReference type="NCBIfam" id="TIGR01727">
    <property type="entry name" value="oligo_HPY"/>
    <property type="match status" value="2"/>
</dbReference>
<dbReference type="Pfam" id="PF08352">
    <property type="entry name" value="oligo_HPY"/>
    <property type="match status" value="2"/>
</dbReference>
<dbReference type="FunFam" id="3.40.50.300:FF:000016">
    <property type="entry name" value="Oligopeptide ABC transporter ATP-binding component"/>
    <property type="match status" value="1"/>
</dbReference>
<dbReference type="PANTHER" id="PTHR43297">
    <property type="entry name" value="OLIGOPEPTIDE TRANSPORT ATP-BINDING PROTEIN APPD"/>
    <property type="match status" value="1"/>
</dbReference>
<feature type="domain" description="ABC transporter" evidence="8">
    <location>
        <begin position="374"/>
        <end position="621"/>
    </location>
</feature>
<evidence type="ECO:0000256" key="3">
    <source>
        <dbReference type="ARBA" id="ARBA00022448"/>
    </source>
</evidence>
<evidence type="ECO:0000313" key="9">
    <source>
        <dbReference type="EMBL" id="KUM78533.1"/>
    </source>
</evidence>
<sequence length="702" mass="75864">MPRTALQPASGAPPALAVRDLRVSLPGEGGTVHAVRGISYEVLPGEVVAIVGESGAGKSVSAAAIMGLLPETAEVAGSVRLAGRELIGLEESHLCRVRGDALSMVFQHSLTSLTPVYSVGYQITEALRAHRRLDRATARQRAVELLTAVGIPEPTRTIHAFPHECSGGMRQRVAIAMAIANDPKVIIADEPTTALDVTTQAQILDVLKTARTLTGAALVIITHDLALVAGVADRVHVMYAGRFVEEGPVDDVFARPRMPYTIGLLGAVPRADLDQSALTPVEGTPPSPLLLPDGCPFVLRCPLAADVCRDGEPALRTRGNVTHPTACVRSDEFEREDGLDPARVFSVPRTGRRTETERRKRAERPVLLEVDHLVRHFPVYRGTVLRRRVGTVTAVDDVSLDVREKETLALVGESGSGKSTLLNEIADPRKTLDPGAGRVLIAGRDIHRITHRQRRRLCRDVQLVLQDPVASLDPRLPIGDILGEPLLTHGWPRDHIGLRISELLDLVGLDAAHADRFPRELSGGQAQRVNIARALALKPRLLLLDEPVSALDVSVQASVLNLLRTLKAELSLSCLLVTHDLAVARYLADRVAVMHLGRIVELAPATSVFAQPSHPYTHVLLSAAPLPEPQRERARQHVPLLGEPLDPAAVPTGCRFRSRCPRYLELSPGERRRCEDQDPDLLGVAEDHAAACHFAGPPRGNA</sequence>
<dbReference type="EMBL" id="LMWJ01000007">
    <property type="protein sequence ID" value="KUM78533.1"/>
    <property type="molecule type" value="Genomic_DNA"/>
</dbReference>
<dbReference type="PROSITE" id="PS00211">
    <property type="entry name" value="ABC_TRANSPORTER_1"/>
    <property type="match status" value="2"/>
</dbReference>
<dbReference type="CDD" id="cd03257">
    <property type="entry name" value="ABC_NikE_OppD_transporters"/>
    <property type="match status" value="2"/>
</dbReference>
<dbReference type="NCBIfam" id="NF008453">
    <property type="entry name" value="PRK11308.1"/>
    <property type="match status" value="2"/>
</dbReference>
<dbReference type="GO" id="GO:0005886">
    <property type="term" value="C:plasma membrane"/>
    <property type="evidence" value="ECO:0007669"/>
    <property type="project" value="UniProtKB-SubCell"/>
</dbReference>
<keyword evidence="10" id="KW-1185">Reference proteome</keyword>
<dbReference type="InterPro" id="IPR027417">
    <property type="entry name" value="P-loop_NTPase"/>
</dbReference>
<dbReference type="InterPro" id="IPR017871">
    <property type="entry name" value="ABC_transporter-like_CS"/>
</dbReference>
<dbReference type="PROSITE" id="PS50893">
    <property type="entry name" value="ABC_TRANSPORTER_2"/>
    <property type="match status" value="2"/>
</dbReference>
<dbReference type="Proteomes" id="UP000054024">
    <property type="component" value="Unassembled WGS sequence"/>
</dbReference>
<accession>A0A117PF45</accession>
<keyword evidence="6 9" id="KW-0067">ATP-binding</keyword>
<comment type="caution">
    <text evidence="9">The sequence shown here is derived from an EMBL/GenBank/DDBJ whole genome shotgun (WGS) entry which is preliminary data.</text>
</comment>
<feature type="domain" description="ABC transporter" evidence="8">
    <location>
        <begin position="16"/>
        <end position="265"/>
    </location>
</feature>
<evidence type="ECO:0000256" key="1">
    <source>
        <dbReference type="ARBA" id="ARBA00004202"/>
    </source>
</evidence>
<dbReference type="GO" id="GO:0005524">
    <property type="term" value="F:ATP binding"/>
    <property type="evidence" value="ECO:0007669"/>
    <property type="project" value="UniProtKB-KW"/>
</dbReference>
<dbReference type="SUPFAM" id="SSF52540">
    <property type="entry name" value="P-loop containing nucleoside triphosphate hydrolases"/>
    <property type="match status" value="2"/>
</dbReference>
<evidence type="ECO:0000256" key="7">
    <source>
        <dbReference type="ARBA" id="ARBA00023136"/>
    </source>
</evidence>
<comment type="subcellular location">
    <subcellularLocation>
        <location evidence="1">Cell membrane</location>
        <topology evidence="1">Peripheral membrane protein</topology>
    </subcellularLocation>
</comment>
<dbReference type="PANTHER" id="PTHR43297:SF2">
    <property type="entry name" value="DIPEPTIDE TRANSPORT ATP-BINDING PROTEIN DPPD"/>
    <property type="match status" value="1"/>
</dbReference>
<reference evidence="9 10" key="1">
    <citation type="submission" date="2015-10" db="EMBL/GenBank/DDBJ databases">
        <title>Draft genome sequence of Streptomyces curacoi DSM 40107, type strain for the species Streptomyces curacoi.</title>
        <authorList>
            <person name="Ruckert C."/>
            <person name="Winkler A."/>
            <person name="Kalinowski J."/>
            <person name="Kampfer P."/>
            <person name="Glaeser S."/>
        </authorList>
    </citation>
    <scope>NUCLEOTIDE SEQUENCE [LARGE SCALE GENOMIC DNA]</scope>
    <source>
        <strain evidence="9 10">DSM 40107</strain>
    </source>
</reference>
<organism evidence="9 10">
    <name type="scientific">Streptomyces curacoi</name>
    <dbReference type="NCBI Taxonomy" id="146536"/>
    <lineage>
        <taxon>Bacteria</taxon>
        <taxon>Bacillati</taxon>
        <taxon>Actinomycetota</taxon>
        <taxon>Actinomycetes</taxon>
        <taxon>Kitasatosporales</taxon>
        <taxon>Streptomycetaceae</taxon>
        <taxon>Streptomyces</taxon>
    </lineage>
</organism>
<dbReference type="InterPro" id="IPR003439">
    <property type="entry name" value="ABC_transporter-like_ATP-bd"/>
</dbReference>
<dbReference type="Pfam" id="PF00005">
    <property type="entry name" value="ABC_tran"/>
    <property type="match status" value="2"/>
</dbReference>
<evidence type="ECO:0000259" key="8">
    <source>
        <dbReference type="PROSITE" id="PS50893"/>
    </source>
</evidence>
<dbReference type="InterPro" id="IPR003593">
    <property type="entry name" value="AAA+_ATPase"/>
</dbReference>